<reference evidence="2 3" key="1">
    <citation type="submission" date="2020-05" db="EMBL/GenBank/DDBJ databases">
        <title>Erythrobacter mangrovi sp. nov., isolated from rhizosphere soil of mangrove plant (Kandelia candel).</title>
        <authorList>
            <person name="Ye Y.H."/>
        </authorList>
    </citation>
    <scope>NUCLEOTIDE SEQUENCE [LARGE SCALE GENOMIC DNA]</scope>
    <source>
        <strain evidence="2 3">EB310</strain>
    </source>
</reference>
<dbReference type="InterPro" id="IPR012334">
    <property type="entry name" value="Pectin_lyas_fold"/>
</dbReference>
<name>A0A7D4C6R4_9SPHN</name>
<dbReference type="Proteomes" id="UP000504693">
    <property type="component" value="Chromosome"/>
</dbReference>
<gene>
    <name evidence="2" type="ORF">HQR01_04795</name>
</gene>
<dbReference type="InterPro" id="IPR039448">
    <property type="entry name" value="Beta_helix"/>
</dbReference>
<evidence type="ECO:0000313" key="3">
    <source>
        <dbReference type="Proteomes" id="UP000504693"/>
    </source>
</evidence>
<dbReference type="InterPro" id="IPR011050">
    <property type="entry name" value="Pectin_lyase_fold/virulence"/>
</dbReference>
<dbReference type="Gene3D" id="2.160.20.10">
    <property type="entry name" value="Single-stranded right-handed beta-helix, Pectin lyase-like"/>
    <property type="match status" value="1"/>
</dbReference>
<proteinExistence type="predicted"/>
<dbReference type="Pfam" id="PF13229">
    <property type="entry name" value="Beta_helix"/>
    <property type="match status" value="1"/>
</dbReference>
<sequence>MLPCATPAPSDYGGSRDLRIGIVPLAAPLAQGVSEASFTVRESGRGYATLQEAVDAIGDGSGTIEIAAGNWRDCAVQRGGFVTYRAAVPGTALLGGVACEGKASLVLRGRGALVEGLVFADITVRDGNGAGIRLEKGPLTVSQSWFRDSQQGIMTSNGIDSELIVDKSTFTRLGTCENSGGCAHSIYVGDYGRLRVTRSRFEQGTGGHYLKSRASRTVIENCSFDDANGHGTKYMIDLPNGAGGAIRGNWFVQGADKENWSAFIAIGAEGAHHSADGLVIEGNDARLAPGLRRSPAFVADWTGDRLVLGDNALGPGLKRYERR</sequence>
<evidence type="ECO:0000259" key="1">
    <source>
        <dbReference type="Pfam" id="PF13229"/>
    </source>
</evidence>
<accession>A0A7D4C6R4</accession>
<dbReference type="EMBL" id="CP053921">
    <property type="protein sequence ID" value="QKG72665.1"/>
    <property type="molecule type" value="Genomic_DNA"/>
</dbReference>
<organism evidence="2 3">
    <name type="scientific">Erythrobacter mangrovi</name>
    <dbReference type="NCBI Taxonomy" id="2739433"/>
    <lineage>
        <taxon>Bacteria</taxon>
        <taxon>Pseudomonadati</taxon>
        <taxon>Pseudomonadota</taxon>
        <taxon>Alphaproteobacteria</taxon>
        <taxon>Sphingomonadales</taxon>
        <taxon>Erythrobacteraceae</taxon>
        <taxon>Erythrobacter/Porphyrobacter group</taxon>
        <taxon>Erythrobacter</taxon>
    </lineage>
</organism>
<protein>
    <submittedName>
        <fullName evidence="2">Right-handed parallel beta-helix repeat-containing protein</fullName>
    </submittedName>
</protein>
<dbReference type="KEGG" id="emv:HQR01_04795"/>
<dbReference type="SUPFAM" id="SSF51126">
    <property type="entry name" value="Pectin lyase-like"/>
    <property type="match status" value="1"/>
</dbReference>
<evidence type="ECO:0000313" key="2">
    <source>
        <dbReference type="EMBL" id="QKG72665.1"/>
    </source>
</evidence>
<feature type="domain" description="Right handed beta helix" evidence="1">
    <location>
        <begin position="118"/>
        <end position="253"/>
    </location>
</feature>
<dbReference type="AlphaFoldDB" id="A0A7D4C6R4"/>
<keyword evidence="3" id="KW-1185">Reference proteome</keyword>